<keyword evidence="10" id="KW-0832">Ubl conjugation</keyword>
<evidence type="ECO:0000256" key="6">
    <source>
        <dbReference type="ARBA" id="ARBA00022499"/>
    </source>
</evidence>
<proteinExistence type="inferred from homology"/>
<gene>
    <name evidence="15" type="ORF">LSAA_4858</name>
</gene>
<evidence type="ECO:0000256" key="8">
    <source>
        <dbReference type="ARBA" id="ARBA00022729"/>
    </source>
</evidence>
<keyword evidence="6" id="KW-1017">Isopeptide bond</keyword>
<evidence type="ECO:0000256" key="12">
    <source>
        <dbReference type="ARBA" id="ARBA00023136"/>
    </source>
</evidence>
<evidence type="ECO:0000256" key="7">
    <source>
        <dbReference type="ARBA" id="ARBA00022692"/>
    </source>
</evidence>
<evidence type="ECO:0000256" key="14">
    <source>
        <dbReference type="ARBA" id="ARBA00031791"/>
    </source>
</evidence>
<organism evidence="15 16">
    <name type="scientific">Lepeophtheirus salmonis</name>
    <name type="common">Salmon louse</name>
    <name type="synonym">Caligus salmonis</name>
    <dbReference type="NCBI Taxonomy" id="72036"/>
    <lineage>
        <taxon>Eukaryota</taxon>
        <taxon>Metazoa</taxon>
        <taxon>Ecdysozoa</taxon>
        <taxon>Arthropoda</taxon>
        <taxon>Crustacea</taxon>
        <taxon>Multicrustacea</taxon>
        <taxon>Hexanauplia</taxon>
        <taxon>Copepoda</taxon>
        <taxon>Siphonostomatoida</taxon>
        <taxon>Caligidae</taxon>
        <taxon>Lepeophtheirus</taxon>
    </lineage>
</organism>
<evidence type="ECO:0000256" key="3">
    <source>
        <dbReference type="ARBA" id="ARBA00009294"/>
    </source>
</evidence>
<evidence type="ECO:0000256" key="10">
    <source>
        <dbReference type="ARBA" id="ARBA00022843"/>
    </source>
</evidence>
<evidence type="ECO:0000313" key="16">
    <source>
        <dbReference type="Proteomes" id="UP000675881"/>
    </source>
</evidence>
<keyword evidence="13" id="KW-1015">Disulfide bond</keyword>
<name>A0A7R8CPQ0_LEPSM</name>
<keyword evidence="11" id="KW-1133">Transmembrane helix</keyword>
<reference evidence="15" key="1">
    <citation type="submission" date="2021-02" db="EMBL/GenBank/DDBJ databases">
        <authorList>
            <person name="Bekaert M."/>
        </authorList>
    </citation>
    <scope>NUCLEOTIDE SEQUENCE</scope>
    <source>
        <strain evidence="15">IoA-00</strain>
    </source>
</reference>
<keyword evidence="7" id="KW-0812">Transmembrane</keyword>
<comment type="function">
    <text evidence="1">TRAP proteins are part of a complex whose function is to bind calcium to the ER membrane and thereby regulate the retention of ER resident proteins.</text>
</comment>
<dbReference type="Proteomes" id="UP000675881">
    <property type="component" value="Chromosome 14"/>
</dbReference>
<evidence type="ECO:0000256" key="4">
    <source>
        <dbReference type="ARBA" id="ARBA00011819"/>
    </source>
</evidence>
<keyword evidence="8" id="KW-0732">Signal</keyword>
<evidence type="ECO:0000256" key="5">
    <source>
        <dbReference type="ARBA" id="ARBA00014387"/>
    </source>
</evidence>
<dbReference type="OrthoDB" id="10055808at2759"/>
<evidence type="ECO:0000256" key="9">
    <source>
        <dbReference type="ARBA" id="ARBA00022824"/>
    </source>
</evidence>
<comment type="similarity">
    <text evidence="3">Belongs to the TRAP-delta family.</text>
</comment>
<dbReference type="Pfam" id="PF05404">
    <property type="entry name" value="TRAP-delta"/>
    <property type="match status" value="1"/>
</dbReference>
<evidence type="ECO:0000256" key="1">
    <source>
        <dbReference type="ARBA" id="ARBA00002838"/>
    </source>
</evidence>
<sequence length="176" mass="18921">MGKLVMLVGLLGLFSSVVGGEKCVDPEVKSTSYTSSDSSALTHVPFVADFSLKCSKGAVPSNLYARIPTSTGPVLILPVIHSSSTPNRHQVSWTLETKKAKSGNYQVQLFDEEGYKAIKRAMDHNEDVDAIKPLATVVVTHAGAFNGHYINSELLATILSVVIFYVAYTSKTSLLS</sequence>
<dbReference type="PANTHER" id="PTHR12731">
    <property type="entry name" value="TRANSLOCON-ASSOCIATED PROTEIN, DELTA SUBUNIT"/>
    <property type="match status" value="1"/>
</dbReference>
<protein>
    <recommendedName>
        <fullName evidence="5">Translocon-associated protein subunit delta</fullName>
    </recommendedName>
    <alternativeName>
        <fullName evidence="14">Signal sequence receptor subunit delta</fullName>
    </alternativeName>
</protein>
<dbReference type="GO" id="GO:0005789">
    <property type="term" value="C:endoplasmic reticulum membrane"/>
    <property type="evidence" value="ECO:0007669"/>
    <property type="project" value="UniProtKB-SubCell"/>
</dbReference>
<accession>A0A7R8CPQ0</accession>
<dbReference type="AlphaFoldDB" id="A0A7R8CPQ0"/>
<keyword evidence="12" id="KW-0472">Membrane</keyword>
<evidence type="ECO:0000313" key="15">
    <source>
        <dbReference type="EMBL" id="CAF2853393.1"/>
    </source>
</evidence>
<dbReference type="EMBL" id="HG994593">
    <property type="protein sequence ID" value="CAF2853393.1"/>
    <property type="molecule type" value="Genomic_DNA"/>
</dbReference>
<dbReference type="InterPro" id="IPR008855">
    <property type="entry name" value="TRAP-delta"/>
</dbReference>
<keyword evidence="16" id="KW-1185">Reference proteome</keyword>
<evidence type="ECO:0000256" key="13">
    <source>
        <dbReference type="ARBA" id="ARBA00023157"/>
    </source>
</evidence>
<comment type="subcellular location">
    <subcellularLocation>
        <location evidence="2">Endoplasmic reticulum membrane</location>
        <topology evidence="2">Single-pass type I membrane protein</topology>
    </subcellularLocation>
</comment>
<evidence type="ECO:0000256" key="11">
    <source>
        <dbReference type="ARBA" id="ARBA00022989"/>
    </source>
</evidence>
<evidence type="ECO:0000256" key="2">
    <source>
        <dbReference type="ARBA" id="ARBA00004115"/>
    </source>
</evidence>
<keyword evidence="9" id="KW-0256">Endoplasmic reticulum</keyword>
<comment type="subunit">
    <text evidence="4">Heterotetramer of TRAP-alpha, TRAP-beta, TRAP-delta and TRAP-gamma.</text>
</comment>
<dbReference type="PANTHER" id="PTHR12731:SF1">
    <property type="entry name" value="TRANSLOCON-ASSOCIATED PROTEIN SUBUNIT DELTA"/>
    <property type="match status" value="1"/>
</dbReference>